<feature type="region of interest" description="Disordered" evidence="3">
    <location>
        <begin position="413"/>
        <end position="432"/>
    </location>
</feature>
<proteinExistence type="predicted"/>
<protein>
    <submittedName>
        <fullName evidence="6">TSL-kinase interacting protein 1</fullName>
    </submittedName>
</protein>
<dbReference type="GO" id="GO:0016301">
    <property type="term" value="F:kinase activity"/>
    <property type="evidence" value="ECO:0007669"/>
    <property type="project" value="UniProtKB-KW"/>
</dbReference>
<dbReference type="InterPro" id="IPR001005">
    <property type="entry name" value="SANT/Myb"/>
</dbReference>
<dbReference type="Gene3D" id="1.20.58.1880">
    <property type="match status" value="1"/>
</dbReference>
<dbReference type="PANTHER" id="PTHR21677">
    <property type="entry name" value="CRAMPED PROTEIN"/>
    <property type="match status" value="1"/>
</dbReference>
<evidence type="ECO:0000259" key="4">
    <source>
        <dbReference type="PROSITE" id="PS50090"/>
    </source>
</evidence>
<dbReference type="InterPro" id="IPR009057">
    <property type="entry name" value="Homeodomain-like_sf"/>
</dbReference>
<dbReference type="Pfam" id="PF00249">
    <property type="entry name" value="Myb_DNA-binding"/>
    <property type="match status" value="1"/>
</dbReference>
<feature type="domain" description="Myb-like" evidence="4">
    <location>
        <begin position="40"/>
        <end position="90"/>
    </location>
</feature>
<dbReference type="InterPro" id="IPR055315">
    <property type="entry name" value="Cramped-like"/>
</dbReference>
<reference evidence="6 7" key="1">
    <citation type="journal article" date="2018" name="Mol. Plant">
        <title>The genome of Artemisia annua provides insight into the evolution of Asteraceae family and artemisinin biosynthesis.</title>
        <authorList>
            <person name="Shen Q."/>
            <person name="Zhang L."/>
            <person name="Liao Z."/>
            <person name="Wang S."/>
            <person name="Yan T."/>
            <person name="Shi P."/>
            <person name="Liu M."/>
            <person name="Fu X."/>
            <person name="Pan Q."/>
            <person name="Wang Y."/>
            <person name="Lv Z."/>
            <person name="Lu X."/>
            <person name="Zhang F."/>
            <person name="Jiang W."/>
            <person name="Ma Y."/>
            <person name="Chen M."/>
            <person name="Hao X."/>
            <person name="Li L."/>
            <person name="Tang Y."/>
            <person name="Lv G."/>
            <person name="Zhou Y."/>
            <person name="Sun X."/>
            <person name="Brodelius P.E."/>
            <person name="Rose J.K.C."/>
            <person name="Tang K."/>
        </authorList>
    </citation>
    <scope>NUCLEOTIDE SEQUENCE [LARGE SCALE GENOMIC DNA]</scope>
    <source>
        <strain evidence="7">cv. Huhao1</strain>
        <tissue evidence="6">Leaf</tissue>
    </source>
</reference>
<dbReference type="Proteomes" id="UP000245207">
    <property type="component" value="Unassembled WGS sequence"/>
</dbReference>
<dbReference type="InterPro" id="IPR017884">
    <property type="entry name" value="SANT_dom"/>
</dbReference>
<dbReference type="CDD" id="cd00167">
    <property type="entry name" value="SANT"/>
    <property type="match status" value="1"/>
</dbReference>
<dbReference type="GO" id="GO:0003682">
    <property type="term" value="F:chromatin binding"/>
    <property type="evidence" value="ECO:0007669"/>
    <property type="project" value="InterPro"/>
</dbReference>
<dbReference type="GO" id="GO:0005634">
    <property type="term" value="C:nucleus"/>
    <property type="evidence" value="ECO:0007669"/>
    <property type="project" value="TreeGrafter"/>
</dbReference>
<keyword evidence="6" id="KW-0808">Transferase</keyword>
<evidence type="ECO:0000256" key="1">
    <source>
        <dbReference type="ARBA" id="ARBA00023125"/>
    </source>
</evidence>
<dbReference type="AlphaFoldDB" id="A0A2U1KZN1"/>
<keyword evidence="7" id="KW-1185">Reference proteome</keyword>
<dbReference type="PROSITE" id="PS50090">
    <property type="entry name" value="MYB_LIKE"/>
    <property type="match status" value="1"/>
</dbReference>
<dbReference type="GO" id="GO:0003677">
    <property type="term" value="F:DNA binding"/>
    <property type="evidence" value="ECO:0007669"/>
    <property type="project" value="UniProtKB-KW"/>
</dbReference>
<name>A0A2U1KZN1_ARTAN</name>
<sequence length="667" mass="74456">MTMEPHVSGHEASDIPESVFIKDVITSETHHVASKEPASKKTRQWAAWTRQEEESFFSALRQVGKNFEKITSRVQSKNKDQVRHYYYRLVRRMNKLLGPELALDARNCKETNAAMLRWWSLLEKQSCKASKLHLKPRRFKIFMENLEHQLLKDRKKNIRKRLIQGENSSLTPSNAVSNQGRACTQDARINLVDIQTTQNLNSGKGSSLRRNANTCLDRKGDLSAVKQARQRRRPVTTSTAAYKRWEKAAIAGVSLVADAAEHLEQTALDKLVDAVQYMKRNKSLDPVARDIPPVPHFHQTTVSAKLKLQLFPINENIRRALEMDNHNPHLELTLSSRKKISSVLEHINRKWGSCSIASGELMLLPYYAQSSNLESCQKWTQDSVLSAADVYAALGSPSVFRLRYGWFANPPKEPLPTGAAQRSNMTEEEDKGSHKNAAVSVFEWADSLTNISVSDLLSDVSHHAVSPLRPLGSQSQQIPFSCDSFDAAIAAHITKNLGNNAVHTTVVSSIWDAEETCDAFTFRKFNAPSEKTHASKESCNQDAAISLVPSGSTIEKLPEGEEPMEDNPAEVESMDECQSDMNPESGSTKDLHALTDIYWPDSLGPLEVNVPLCKYQSDDLILSDSLGGLTRILTSSLDGFQNCSIFGLEQREPPVGDRTIADHKISS</sequence>
<evidence type="ECO:0000313" key="7">
    <source>
        <dbReference type="Proteomes" id="UP000245207"/>
    </source>
</evidence>
<accession>A0A2U1KZN1</accession>
<organism evidence="6 7">
    <name type="scientific">Artemisia annua</name>
    <name type="common">Sweet wormwood</name>
    <dbReference type="NCBI Taxonomy" id="35608"/>
    <lineage>
        <taxon>Eukaryota</taxon>
        <taxon>Viridiplantae</taxon>
        <taxon>Streptophyta</taxon>
        <taxon>Embryophyta</taxon>
        <taxon>Tracheophyta</taxon>
        <taxon>Spermatophyta</taxon>
        <taxon>Magnoliopsida</taxon>
        <taxon>eudicotyledons</taxon>
        <taxon>Gunneridae</taxon>
        <taxon>Pentapetalae</taxon>
        <taxon>asterids</taxon>
        <taxon>campanulids</taxon>
        <taxon>Asterales</taxon>
        <taxon>Asteraceae</taxon>
        <taxon>Asteroideae</taxon>
        <taxon>Anthemideae</taxon>
        <taxon>Artemisiinae</taxon>
        <taxon>Artemisia</taxon>
    </lineage>
</organism>
<dbReference type="PANTHER" id="PTHR21677:SF1">
    <property type="entry name" value="PROTEIN CRAMPED-LIKE"/>
    <property type="match status" value="1"/>
</dbReference>
<dbReference type="SUPFAM" id="SSF46689">
    <property type="entry name" value="Homeodomain-like"/>
    <property type="match status" value="1"/>
</dbReference>
<evidence type="ECO:0000256" key="2">
    <source>
        <dbReference type="ARBA" id="ARBA00023242"/>
    </source>
</evidence>
<dbReference type="STRING" id="35608.A0A2U1KZN1"/>
<keyword evidence="6" id="KW-0418">Kinase</keyword>
<dbReference type="PROSITE" id="PS51293">
    <property type="entry name" value="SANT"/>
    <property type="match status" value="1"/>
</dbReference>
<dbReference type="EMBL" id="PKPP01012542">
    <property type="protein sequence ID" value="PWA42221.1"/>
    <property type="molecule type" value="Genomic_DNA"/>
</dbReference>
<gene>
    <name evidence="6" type="ORF">CTI12_AA546840</name>
</gene>
<evidence type="ECO:0000259" key="5">
    <source>
        <dbReference type="PROSITE" id="PS51293"/>
    </source>
</evidence>
<dbReference type="FunFam" id="1.10.10.60:FF:000287">
    <property type="entry name" value="TSL-kinase interacting protein 1"/>
    <property type="match status" value="1"/>
</dbReference>
<keyword evidence="2" id="KW-0539">Nucleus</keyword>
<dbReference type="SMART" id="SM00717">
    <property type="entry name" value="SANT"/>
    <property type="match status" value="1"/>
</dbReference>
<evidence type="ECO:0000313" key="6">
    <source>
        <dbReference type="EMBL" id="PWA42221.1"/>
    </source>
</evidence>
<keyword evidence="1" id="KW-0238">DNA-binding</keyword>
<evidence type="ECO:0000256" key="3">
    <source>
        <dbReference type="SAM" id="MobiDB-lite"/>
    </source>
</evidence>
<dbReference type="GO" id="GO:0007389">
    <property type="term" value="P:pattern specification process"/>
    <property type="evidence" value="ECO:0007669"/>
    <property type="project" value="TreeGrafter"/>
</dbReference>
<comment type="caution">
    <text evidence="6">The sequence shown here is derived from an EMBL/GenBank/DDBJ whole genome shotgun (WGS) entry which is preliminary data.</text>
</comment>
<feature type="domain" description="SANT" evidence="5">
    <location>
        <begin position="48"/>
        <end position="94"/>
    </location>
</feature>
<dbReference type="OrthoDB" id="515799at2759"/>